<dbReference type="PANTHER" id="PTHR24322">
    <property type="entry name" value="PKSB"/>
    <property type="match status" value="1"/>
</dbReference>
<sequence>MYKQWSYKLLSTVGIIIHLIFIDIPKDVLRWVTLREKNVRGQLIVITGGASGLGRCMAQILALERGARIAIIDVNMSGAQETVESIVSKGGQATAYFCDITNNDALQEIANKIGSDHGEVDIVVCNAAVLTFALFNDLTVEQLRQSLEINVLGTINTIRAFLKPMERRNSGQIVAVSSIAGFSGETYGLAYCPTKFAVRGIMECLQMELRDRGLDGIVCTTLCPYFSRTPMTLNIGMRPTSTWFPFMSVQSCSRRMIDAILKEKCICFMPNYVSLVPMIKGLLSVNAARSLREYLGIDYTPASGAMFSHKRASSSSEEYFSSPHVLWWLLVSVLLLLIVSISHISADTL</sequence>
<dbReference type="SUPFAM" id="SSF51735">
    <property type="entry name" value="NAD(P)-binding Rossmann-fold domains"/>
    <property type="match status" value="1"/>
</dbReference>
<dbReference type="InterPro" id="IPR036291">
    <property type="entry name" value="NAD(P)-bd_dom_sf"/>
</dbReference>
<reference evidence="6" key="2">
    <citation type="submission" date="2019-09" db="UniProtKB">
        <authorList>
            <consortium name="WormBaseParasite"/>
        </authorList>
    </citation>
    <scope>IDENTIFICATION</scope>
</reference>
<evidence type="ECO:0000256" key="1">
    <source>
        <dbReference type="ARBA" id="ARBA00006484"/>
    </source>
</evidence>
<keyword evidence="2" id="KW-0560">Oxidoreductase</keyword>
<dbReference type="WBParaSite" id="HPBE_0001831201-mRNA-1">
    <property type="protein sequence ID" value="HPBE_0001831201-mRNA-1"/>
    <property type="gene ID" value="HPBE_0001831201"/>
</dbReference>
<feature type="transmembrane region" description="Helical" evidence="3">
    <location>
        <begin position="325"/>
        <end position="346"/>
    </location>
</feature>
<accession>A0A3P8AAF9</accession>
<evidence type="ECO:0000313" key="4">
    <source>
        <dbReference type="EMBL" id="VDP11107.1"/>
    </source>
</evidence>
<gene>
    <name evidence="4" type="ORF">HPBE_LOCUS18311</name>
</gene>
<keyword evidence="3" id="KW-0812">Transmembrane</keyword>
<evidence type="ECO:0000313" key="6">
    <source>
        <dbReference type="WBParaSite" id="HPBE_0001831201-mRNA-1"/>
    </source>
</evidence>
<keyword evidence="3" id="KW-1133">Transmembrane helix</keyword>
<evidence type="ECO:0000256" key="3">
    <source>
        <dbReference type="SAM" id="Phobius"/>
    </source>
</evidence>
<dbReference type="PRINTS" id="PR00081">
    <property type="entry name" value="GDHRDH"/>
</dbReference>
<reference evidence="4 5" key="1">
    <citation type="submission" date="2018-11" db="EMBL/GenBank/DDBJ databases">
        <authorList>
            <consortium name="Pathogen Informatics"/>
        </authorList>
    </citation>
    <scope>NUCLEOTIDE SEQUENCE [LARGE SCALE GENOMIC DNA]</scope>
</reference>
<dbReference type="GO" id="GO:0016616">
    <property type="term" value="F:oxidoreductase activity, acting on the CH-OH group of donors, NAD or NADP as acceptor"/>
    <property type="evidence" value="ECO:0007669"/>
    <property type="project" value="TreeGrafter"/>
</dbReference>
<dbReference type="GO" id="GO:0005811">
    <property type="term" value="C:lipid droplet"/>
    <property type="evidence" value="ECO:0007669"/>
    <property type="project" value="TreeGrafter"/>
</dbReference>
<dbReference type="OrthoDB" id="10253736at2759"/>
<protein>
    <submittedName>
        <fullName evidence="6">Short-chain dehydrogenase/reductase family 16C member 6</fullName>
    </submittedName>
</protein>
<evidence type="ECO:0000313" key="5">
    <source>
        <dbReference type="Proteomes" id="UP000050761"/>
    </source>
</evidence>
<dbReference type="PANTHER" id="PTHR24322:SF736">
    <property type="entry name" value="RETINOL DEHYDROGENASE 10"/>
    <property type="match status" value="1"/>
</dbReference>
<keyword evidence="5" id="KW-1185">Reference proteome</keyword>
<dbReference type="Pfam" id="PF00106">
    <property type="entry name" value="adh_short"/>
    <property type="match status" value="1"/>
</dbReference>
<dbReference type="AlphaFoldDB" id="A0A183G8T5"/>
<evidence type="ECO:0000256" key="2">
    <source>
        <dbReference type="ARBA" id="ARBA00023002"/>
    </source>
</evidence>
<accession>A0A183G8T5</accession>
<dbReference type="Proteomes" id="UP000050761">
    <property type="component" value="Unassembled WGS sequence"/>
</dbReference>
<organism evidence="5 6">
    <name type="scientific">Heligmosomoides polygyrus</name>
    <name type="common">Parasitic roundworm</name>
    <dbReference type="NCBI Taxonomy" id="6339"/>
    <lineage>
        <taxon>Eukaryota</taxon>
        <taxon>Metazoa</taxon>
        <taxon>Ecdysozoa</taxon>
        <taxon>Nematoda</taxon>
        <taxon>Chromadorea</taxon>
        <taxon>Rhabditida</taxon>
        <taxon>Rhabditina</taxon>
        <taxon>Rhabditomorpha</taxon>
        <taxon>Strongyloidea</taxon>
        <taxon>Heligmosomidae</taxon>
        <taxon>Heligmosomoides</taxon>
    </lineage>
</organism>
<dbReference type="Gene3D" id="3.40.50.720">
    <property type="entry name" value="NAD(P)-binding Rossmann-like Domain"/>
    <property type="match status" value="1"/>
</dbReference>
<proteinExistence type="inferred from homology"/>
<keyword evidence="3" id="KW-0472">Membrane</keyword>
<dbReference type="InterPro" id="IPR002347">
    <property type="entry name" value="SDR_fam"/>
</dbReference>
<dbReference type="EMBL" id="UZAH01030605">
    <property type="protein sequence ID" value="VDP11107.1"/>
    <property type="molecule type" value="Genomic_DNA"/>
</dbReference>
<name>A0A183G8T5_HELPZ</name>
<comment type="similarity">
    <text evidence="1">Belongs to the short-chain dehydrogenases/reductases (SDR) family.</text>
</comment>